<evidence type="ECO:0000313" key="1">
    <source>
        <dbReference type="EMBL" id="EGF97262.1"/>
    </source>
</evidence>
<dbReference type="VEuPathDB" id="FungiDB:MELLADRAFT_114472"/>
<dbReference type="AlphaFoldDB" id="F4SDL4"/>
<dbReference type="InParanoid" id="F4SDL4"/>
<proteinExistence type="predicted"/>
<dbReference type="HOGENOM" id="CLU_1928090_0_0_1"/>
<reference evidence="2" key="1">
    <citation type="journal article" date="2011" name="Proc. Natl. Acad. Sci. U.S.A.">
        <title>Obligate biotrophy features unraveled by the genomic analysis of rust fungi.</title>
        <authorList>
            <person name="Duplessis S."/>
            <person name="Cuomo C.A."/>
            <person name="Lin Y.-C."/>
            <person name="Aerts A."/>
            <person name="Tisserant E."/>
            <person name="Veneault-Fourrey C."/>
            <person name="Joly D.L."/>
            <person name="Hacquard S."/>
            <person name="Amselem J."/>
            <person name="Cantarel B.L."/>
            <person name="Chiu R."/>
            <person name="Coutinho P.M."/>
            <person name="Feau N."/>
            <person name="Field M."/>
            <person name="Frey P."/>
            <person name="Gelhaye E."/>
            <person name="Goldberg J."/>
            <person name="Grabherr M.G."/>
            <person name="Kodira C.D."/>
            <person name="Kohler A."/>
            <person name="Kuees U."/>
            <person name="Lindquist E.A."/>
            <person name="Lucas S.M."/>
            <person name="Mago R."/>
            <person name="Mauceli E."/>
            <person name="Morin E."/>
            <person name="Murat C."/>
            <person name="Pangilinan J.L."/>
            <person name="Park R."/>
            <person name="Pearson M."/>
            <person name="Quesneville H."/>
            <person name="Rouhier N."/>
            <person name="Sakthikumar S."/>
            <person name="Salamov A.A."/>
            <person name="Schmutz J."/>
            <person name="Selles B."/>
            <person name="Shapiro H."/>
            <person name="Tanguay P."/>
            <person name="Tuskan G.A."/>
            <person name="Henrissat B."/>
            <person name="Van de Peer Y."/>
            <person name="Rouze P."/>
            <person name="Ellis J.G."/>
            <person name="Dodds P.N."/>
            <person name="Schein J.E."/>
            <person name="Zhong S."/>
            <person name="Hamelin R.C."/>
            <person name="Grigoriev I.V."/>
            <person name="Szabo L.J."/>
            <person name="Martin F."/>
        </authorList>
    </citation>
    <scope>NUCLEOTIDE SEQUENCE [LARGE SCALE GENOMIC DNA]</scope>
    <source>
        <strain evidence="2">98AG31 / pathotype 3-4-7</strain>
    </source>
</reference>
<dbReference type="RefSeq" id="XP_007419471.1">
    <property type="nucleotide sequence ID" value="XM_007419409.1"/>
</dbReference>
<gene>
    <name evidence="1" type="ORF">MELLADRAFT_114472</name>
</gene>
<organism evidence="2">
    <name type="scientific">Melampsora larici-populina (strain 98AG31 / pathotype 3-4-7)</name>
    <name type="common">Poplar leaf rust fungus</name>
    <dbReference type="NCBI Taxonomy" id="747676"/>
    <lineage>
        <taxon>Eukaryota</taxon>
        <taxon>Fungi</taxon>
        <taxon>Dikarya</taxon>
        <taxon>Basidiomycota</taxon>
        <taxon>Pucciniomycotina</taxon>
        <taxon>Pucciniomycetes</taxon>
        <taxon>Pucciniales</taxon>
        <taxon>Melampsoraceae</taxon>
        <taxon>Melampsora</taxon>
    </lineage>
</organism>
<accession>F4SDL4</accession>
<evidence type="ECO:0000313" key="2">
    <source>
        <dbReference type="Proteomes" id="UP000001072"/>
    </source>
</evidence>
<dbReference type="EMBL" id="GL883268">
    <property type="protein sequence ID" value="EGF97262.1"/>
    <property type="molecule type" value="Genomic_DNA"/>
</dbReference>
<protein>
    <submittedName>
        <fullName evidence="1">Uncharacterized protein</fullName>
    </submittedName>
</protein>
<dbReference type="GeneID" id="18925354"/>
<dbReference type="KEGG" id="mlr:MELLADRAFT_114472"/>
<keyword evidence="2" id="KW-1185">Reference proteome</keyword>
<dbReference type="Proteomes" id="UP000001072">
    <property type="component" value="Unassembled WGS sequence"/>
</dbReference>
<name>F4SDL4_MELLP</name>
<sequence>MKKNGYRRQTRSATCIRDEGNSGQGQNSLFGLGSSAFVVAAIGDFKQAEHNQEVNMWKDYCDLIKNQPFSNELYLLDRQQRCALGWKDTSKRATKQRNMRIYLVLRKLPIWTKIPKRKERKTAYSRKSHEV</sequence>